<evidence type="ECO:0000256" key="1">
    <source>
        <dbReference type="SAM" id="MobiDB-lite"/>
    </source>
</evidence>
<name>A0A1R0GWD8_9FUNG</name>
<dbReference type="AlphaFoldDB" id="A0A1R0GWD8"/>
<organism evidence="3 4">
    <name type="scientific">Smittium mucronatum</name>
    <dbReference type="NCBI Taxonomy" id="133383"/>
    <lineage>
        <taxon>Eukaryota</taxon>
        <taxon>Fungi</taxon>
        <taxon>Fungi incertae sedis</taxon>
        <taxon>Zoopagomycota</taxon>
        <taxon>Kickxellomycotina</taxon>
        <taxon>Harpellomycetes</taxon>
        <taxon>Harpellales</taxon>
        <taxon>Legeriomycetaceae</taxon>
        <taxon>Smittium</taxon>
    </lineage>
</organism>
<feature type="compositionally biased region" description="Low complexity" evidence="1">
    <location>
        <begin position="310"/>
        <end position="323"/>
    </location>
</feature>
<feature type="compositionally biased region" description="Polar residues" evidence="1">
    <location>
        <begin position="244"/>
        <end position="255"/>
    </location>
</feature>
<feature type="region of interest" description="Disordered" evidence="1">
    <location>
        <begin position="813"/>
        <end position="911"/>
    </location>
</feature>
<dbReference type="InterPro" id="IPR048519">
    <property type="entry name" value="Gfd2/YDR514C-like_C"/>
</dbReference>
<comment type="caution">
    <text evidence="3">The sequence shown here is derived from an EMBL/GenBank/DDBJ whole genome shotgun (WGS) entry which is preliminary data.</text>
</comment>
<reference evidence="3 4" key="1">
    <citation type="journal article" date="2016" name="Mol. Biol. Evol.">
        <title>Genome-Wide Survey of Gut Fungi (Harpellales) Reveals the First Horizontally Transferred Ubiquitin Gene from a Mosquito Host.</title>
        <authorList>
            <person name="Wang Y."/>
            <person name="White M.M."/>
            <person name="Kvist S."/>
            <person name="Moncalvo J.M."/>
        </authorList>
    </citation>
    <scope>NUCLEOTIDE SEQUENCE [LARGE SCALE GENOMIC DNA]</scope>
    <source>
        <strain evidence="3 4">ALG-7-W6</strain>
    </source>
</reference>
<feature type="compositionally biased region" description="Polar residues" evidence="1">
    <location>
        <begin position="179"/>
        <end position="188"/>
    </location>
</feature>
<feature type="compositionally biased region" description="Polar residues" evidence="1">
    <location>
        <begin position="1"/>
        <end position="24"/>
    </location>
</feature>
<feature type="compositionally biased region" description="Polar residues" evidence="1">
    <location>
        <begin position="855"/>
        <end position="911"/>
    </location>
</feature>
<proteinExistence type="predicted"/>
<feature type="region of interest" description="Disordered" evidence="1">
    <location>
        <begin position="244"/>
        <end position="338"/>
    </location>
</feature>
<feature type="region of interest" description="Disordered" evidence="1">
    <location>
        <begin position="375"/>
        <end position="396"/>
    </location>
</feature>
<feature type="compositionally biased region" description="Polar residues" evidence="1">
    <location>
        <begin position="35"/>
        <end position="65"/>
    </location>
</feature>
<feature type="region of interest" description="Disordered" evidence="1">
    <location>
        <begin position="1"/>
        <end position="99"/>
    </location>
</feature>
<evidence type="ECO:0000313" key="3">
    <source>
        <dbReference type="EMBL" id="OLY81210.1"/>
    </source>
</evidence>
<dbReference type="STRING" id="133383.A0A1R0GWD8"/>
<dbReference type="EMBL" id="LSSL01002673">
    <property type="protein sequence ID" value="OLY81210.1"/>
    <property type="molecule type" value="Genomic_DNA"/>
</dbReference>
<feature type="compositionally biased region" description="Low complexity" evidence="1">
    <location>
        <begin position="262"/>
        <end position="273"/>
    </location>
</feature>
<feature type="compositionally biased region" description="Polar residues" evidence="1">
    <location>
        <begin position="76"/>
        <end position="89"/>
    </location>
</feature>
<evidence type="ECO:0000259" key="2">
    <source>
        <dbReference type="Pfam" id="PF21762"/>
    </source>
</evidence>
<feature type="region of interest" description="Disordered" evidence="1">
    <location>
        <begin position="160"/>
        <end position="188"/>
    </location>
</feature>
<dbReference type="Proteomes" id="UP000187455">
    <property type="component" value="Unassembled WGS sequence"/>
</dbReference>
<keyword evidence="4" id="KW-1185">Reference proteome</keyword>
<gene>
    <name evidence="3" type="ORF">AYI68_g4687</name>
</gene>
<dbReference type="Pfam" id="PF21762">
    <property type="entry name" value="DEDDh_C"/>
    <property type="match status" value="1"/>
</dbReference>
<dbReference type="OrthoDB" id="5953249at2759"/>
<sequence length="911" mass="103463">MSKFNNPQFSRFNQGNNSRGSGSLNPGYVSGIGNRPNSLQNGYPASESYSNRPNSQQISRDSQPNKFLRDSRGAKSPSNSRPIIQNSYSGDGLDMFMQDPDDFGETYNNYIGLEGGNRQVFDSMPQQSYQTEYNSRGLDRSSASIKSKVSEFKQYRDNSVRDRSLSGFENRNTSRRDPFSQSFQNLPNNSSYNSVRGLSSINPLLDADFDNFDSVPRSLGKKKARSEFGDSDYQNDVFEIGGQSNYYGQNSSNKRLQGFRDSLPNNNRRLNSNYDEINAPKTNGSRNTGVKMNPSRSFGFEDPVPSRPVQNRNNNSTNLNSQRIPNRRSSISDRSELPDFFKGRTQMYNNQSYPEFDKPRPALPKNNSNLQFNQQRFSNNSNYSPPPRDTSNPQKSMLKRNFSQNDLRSLSGRYNSNSGAIPKPNQDLSFMLPEDFQESNSWRFINAIKKLWLNSKISESTRKELIGIFQLPDFYVNPNLKFAIAHGVRSIFKAIVINSSSLELIRQYIKEETGDDLIRPRLEFFSKIEPISFPNIDVYRSISDKIKTFNLKKEEERQSTSKLRLINTNWKKLQILHSKKAYNFISISYLSTNKNYLISEIGWVVYNASNNRYLGRHFVVSNDSQPIQNETTNRGFMFGPSTISDINTIMSNLHEDIVKSFPVIIAGFGLEDIYRTLKSLGINLKTDYNGASLSMVDTLLMYKSYKKSLDAVADLETILDLFNIQYSQTKNSGNDSAFNMMLLIKLLSVRVPDPVDRVVASELELDSSKADVISITSEYIGLDESSFLHYLTDDFDYSRNPFNSSSYRALKKDVQKNATDRNNLPVTGNGRKNYSAQAFKPSPASKNGFPKKSVTGRNDSSASNFNQDPLSFFQQNGSFSRANNHTNQPRNFRPSFSNLPPNNTQNRGFGM</sequence>
<feature type="domain" description="Gfd2/YDR514C-like C-terminal" evidence="2">
    <location>
        <begin position="614"/>
        <end position="745"/>
    </location>
</feature>
<protein>
    <recommendedName>
        <fullName evidence="2">Gfd2/YDR514C-like C-terminal domain-containing protein</fullName>
    </recommendedName>
</protein>
<accession>A0A1R0GWD8</accession>
<evidence type="ECO:0000313" key="4">
    <source>
        <dbReference type="Proteomes" id="UP000187455"/>
    </source>
</evidence>
<feature type="compositionally biased region" description="Polar residues" evidence="1">
    <location>
        <begin position="820"/>
        <end position="836"/>
    </location>
</feature>
<feature type="compositionally biased region" description="Polar residues" evidence="1">
    <location>
        <begin position="280"/>
        <end position="296"/>
    </location>
</feature>